<protein>
    <recommendedName>
        <fullName evidence="3">Isochorismatase-like domain-containing protein</fullName>
    </recommendedName>
</protein>
<organism evidence="4 5">
    <name type="scientific">Sulfoacidibacillus thermotolerans</name>
    <name type="common">Acidibacillus sulfuroxidans</name>
    <dbReference type="NCBI Taxonomy" id="1765684"/>
    <lineage>
        <taxon>Bacteria</taxon>
        <taxon>Bacillati</taxon>
        <taxon>Bacillota</taxon>
        <taxon>Bacilli</taxon>
        <taxon>Bacillales</taxon>
        <taxon>Alicyclobacillaceae</taxon>
        <taxon>Sulfoacidibacillus</taxon>
    </lineage>
</organism>
<dbReference type="InterPro" id="IPR050272">
    <property type="entry name" value="Isochorismatase-like_hydrls"/>
</dbReference>
<proteinExistence type="inferred from homology"/>
<accession>A0A2U3DBT8</accession>
<dbReference type="CDD" id="cd00431">
    <property type="entry name" value="cysteine_hydrolases"/>
    <property type="match status" value="1"/>
</dbReference>
<dbReference type="Pfam" id="PF00857">
    <property type="entry name" value="Isochorismatase"/>
    <property type="match status" value="1"/>
</dbReference>
<evidence type="ECO:0000313" key="4">
    <source>
        <dbReference type="EMBL" id="PWI58747.1"/>
    </source>
</evidence>
<dbReference type="GO" id="GO:0016787">
    <property type="term" value="F:hydrolase activity"/>
    <property type="evidence" value="ECO:0007669"/>
    <property type="project" value="UniProtKB-KW"/>
</dbReference>
<dbReference type="Proteomes" id="UP000245380">
    <property type="component" value="Unassembled WGS sequence"/>
</dbReference>
<dbReference type="OrthoDB" id="9796485at2"/>
<dbReference type="AlphaFoldDB" id="A0A2U3DBT8"/>
<gene>
    <name evidence="4" type="ORF">BM613_01225</name>
</gene>
<dbReference type="InterPro" id="IPR000868">
    <property type="entry name" value="Isochorismatase-like_dom"/>
</dbReference>
<evidence type="ECO:0000259" key="3">
    <source>
        <dbReference type="Pfam" id="PF00857"/>
    </source>
</evidence>
<keyword evidence="5" id="KW-1185">Reference proteome</keyword>
<comment type="caution">
    <text evidence="4">The sequence shown here is derived from an EMBL/GenBank/DDBJ whole genome shotgun (WGS) entry which is preliminary data.</text>
</comment>
<keyword evidence="2" id="KW-0378">Hydrolase</keyword>
<dbReference type="Gene3D" id="3.40.50.850">
    <property type="entry name" value="Isochorismatase-like"/>
    <property type="match status" value="1"/>
</dbReference>
<reference evidence="4 5" key="1">
    <citation type="submission" date="2016-11" db="EMBL/GenBank/DDBJ databases">
        <title>Comparative genomics of Acidibacillus ferroxidans species.</title>
        <authorList>
            <person name="Oliveira G."/>
            <person name="Nunes G."/>
            <person name="Oliveira R."/>
            <person name="Araujo F."/>
            <person name="Salim A."/>
            <person name="Scholte L."/>
            <person name="Morais D."/>
            <person name="Nancucheo I."/>
            <person name="Johnson D.B."/>
            <person name="Grail B."/>
            <person name="Bittencourt J."/>
            <person name="Valadares R."/>
        </authorList>
    </citation>
    <scope>NUCLEOTIDE SEQUENCE [LARGE SCALE GENOMIC DNA]</scope>
    <source>
        <strain evidence="4 5">Y002</strain>
    </source>
</reference>
<dbReference type="EMBL" id="MPDK01000002">
    <property type="protein sequence ID" value="PWI58747.1"/>
    <property type="molecule type" value="Genomic_DNA"/>
</dbReference>
<evidence type="ECO:0000256" key="2">
    <source>
        <dbReference type="ARBA" id="ARBA00022801"/>
    </source>
</evidence>
<feature type="domain" description="Isochorismatase-like" evidence="3">
    <location>
        <begin position="4"/>
        <end position="171"/>
    </location>
</feature>
<comment type="similarity">
    <text evidence="1">Belongs to the isochorismatase family.</text>
</comment>
<sequence>MQRALLVIDMTYDFIADDGALPCGEAGQKIVNPILQAVQTAHQNGDFVIFACDAHAIDDKEFQLWPVHCVAGTKGAQLIEPLNQFYATYESDQVRYLPKTKYDAFFETPLAMWLQEKGVQEVLVCGVCTSICCYATALGAYYRGYQVVIDPALMADLTPEAHEFAVLQMENVLKAQRLSN</sequence>
<dbReference type="RefSeq" id="WP_109429339.1">
    <property type="nucleotide sequence ID" value="NZ_MPDK01000002.1"/>
</dbReference>
<dbReference type="InterPro" id="IPR036380">
    <property type="entry name" value="Isochorismatase-like_sf"/>
</dbReference>
<evidence type="ECO:0000313" key="5">
    <source>
        <dbReference type="Proteomes" id="UP000245380"/>
    </source>
</evidence>
<name>A0A2U3DBT8_SULT2</name>
<dbReference type="PANTHER" id="PTHR43540">
    <property type="entry name" value="PEROXYUREIDOACRYLATE/UREIDOACRYLATE AMIDOHYDROLASE-RELATED"/>
    <property type="match status" value="1"/>
</dbReference>
<evidence type="ECO:0000256" key="1">
    <source>
        <dbReference type="ARBA" id="ARBA00006336"/>
    </source>
</evidence>
<dbReference type="PANTHER" id="PTHR43540:SF10">
    <property type="entry name" value="ISOCHORISMATASE"/>
    <property type="match status" value="1"/>
</dbReference>
<dbReference type="SUPFAM" id="SSF52499">
    <property type="entry name" value="Isochorismatase-like hydrolases"/>
    <property type="match status" value="1"/>
</dbReference>